<feature type="region of interest" description="Disordered" evidence="1">
    <location>
        <begin position="79"/>
        <end position="105"/>
    </location>
</feature>
<dbReference type="PANTHER" id="PTHR21436">
    <property type="entry name" value="COILED-COIL DOMAIN-CONTAINING PROTEIN 142"/>
    <property type="match status" value="1"/>
</dbReference>
<feature type="domain" description="Coiled-coil protein 142 C-terminal" evidence="2">
    <location>
        <begin position="785"/>
        <end position="1218"/>
    </location>
</feature>
<evidence type="ECO:0000259" key="2">
    <source>
        <dbReference type="Pfam" id="PF14923"/>
    </source>
</evidence>
<accession>A0A6A5F5U9</accession>
<evidence type="ECO:0000313" key="4">
    <source>
        <dbReference type="Proteomes" id="UP000465112"/>
    </source>
</evidence>
<evidence type="ECO:0000256" key="1">
    <source>
        <dbReference type="SAM" id="MobiDB-lite"/>
    </source>
</evidence>
<dbReference type="InterPro" id="IPR055350">
    <property type="entry name" value="CCDC142_C"/>
</dbReference>
<dbReference type="AlphaFoldDB" id="A0A6A5F5U9"/>
<protein>
    <recommendedName>
        <fullName evidence="2">Coiled-coil protein 142 C-terminal domain-containing protein</fullName>
    </recommendedName>
</protein>
<name>A0A6A5F5U9_PERFL</name>
<gene>
    <name evidence="3" type="ORF">PFLUV_G00119920</name>
</gene>
<keyword evidence="4" id="KW-1185">Reference proteome</keyword>
<organism evidence="3 4">
    <name type="scientific">Perca fluviatilis</name>
    <name type="common">European perch</name>
    <dbReference type="NCBI Taxonomy" id="8168"/>
    <lineage>
        <taxon>Eukaryota</taxon>
        <taxon>Metazoa</taxon>
        <taxon>Chordata</taxon>
        <taxon>Craniata</taxon>
        <taxon>Vertebrata</taxon>
        <taxon>Euteleostomi</taxon>
        <taxon>Actinopterygii</taxon>
        <taxon>Neopterygii</taxon>
        <taxon>Teleostei</taxon>
        <taxon>Neoteleostei</taxon>
        <taxon>Acanthomorphata</taxon>
        <taxon>Eupercaria</taxon>
        <taxon>Perciformes</taxon>
        <taxon>Percoidei</taxon>
        <taxon>Percidae</taxon>
        <taxon>Percinae</taxon>
        <taxon>Perca</taxon>
    </lineage>
</organism>
<proteinExistence type="predicted"/>
<dbReference type="PANTHER" id="PTHR21436:SF2">
    <property type="entry name" value="COILED-COIL DOMAIN-CONTAINING PROTEIN 142"/>
    <property type="match status" value="1"/>
</dbReference>
<sequence length="1278" mass="141766">MRSVFHNNRARFLLIGYSFILCFQALLASRCYFEPYLLREQLQHWINKCILEKGNSSKVESSRCTGDGRLDAIANADMDHNNPEILEEPGGETAERENSKSECPEKEQTRCSSCMVAEDLTPIGSWSQSSISRSLQRAETILRSTFNPSLKWLFHGRSQDEEEEHFVAAANLVSRSSARLLRLQQALLTVSPQWQLVGGAQPGSHRVCVKGLPAEGGVLLLPSSPSLQGHYTALRRLLEQRCLLLFVHEYTRRARLTAAYISRVSHLLEGRLKKPHLTPDQTPSSWSSTGVGLGSLSQELRVHLNHWSCLLSKVQSDHYLRPALVQQTRLLAEIKQTVDLLGLQALVLMEHYVYVILSAIAQTELDSVPREVLEDILTGTALYNQAVGEQRAQHSTTQLRTAVLQQTHCSTLDFSLPKSFTAGHHPAAFSVKELMMVLAVQEANAAAKQLLCWATEQSSHTCQVHTNHESCACSENSVSQGVRLSCGASALRSEWTWEQLQHTYLISSPLFPNYHHPPLQSSSRHTCHKTAPVYVPDLHLDGTIFENHYPVLAKPTFVQHRPDGSVKDQTSQCQTNISQTCLAQTNVEALAQPNLETQTSLGNCKLLRTVSPPSTTFRHLLARPLSGGCQQDHSSVELLFQVLVSSNDLLAPLVSRTSTPEAPSEQLLPNTGTDVLSPNGKNDLIILNCPIINAAGSVECNRLSTEVNKEQKVEGPQQEWHELEITTRKDATVSSGFGSPEKEETGGAEGTTAEPDCLRWPHSVQWLDLGQSLVFAELFGQYRTLLWTLCSKALWLQLHVPQAGSAAGSINLQDKHRGFQILHRISQASKDDLVAKECRTMLEDFSLYLLVITAHAQWDYVVCRSLGSALKDKCLTDVNQGSHSVTMGHFLLLSPPLLSSLCCHRSNSRASGSTSLFPSRLTLQRQTVSLALATVQLSTVWVMSKAYQFLSSWSLNKFLLITQGDLKVLMESLEMTEHQTDALVMNSDMNQHSTLHIHNQLLLRQQLNAFGRAVSELQTFSSLVLKNFSSDCKRMSAEIFEQTMPSAVHWRHSLRTGFPSSPSEYASVAAQTVIGQVLEGVAPLSDDARVQALSITMTAFMEAWMEHILKQKIKFSVQGALQLKHDFDSIRELIQSDAAGLSAELHQRLLSLRVFQQVDSAVVCLLQQPPAKPYLQPRAWEPFTRCCPTNGSRDSVDTAVGSSITNLRCMEGEDLTQADASDVTTDLPPVDPSTPGEPYLAPSLALGVTQREWLDLRIHSSVRRWRLPGLPCLSKSEP</sequence>
<comment type="caution">
    <text evidence="3">The sequence shown here is derived from an EMBL/GenBank/DDBJ whole genome shotgun (WGS) entry which is preliminary data.</text>
</comment>
<dbReference type="EMBL" id="VHII01000010">
    <property type="protein sequence ID" value="KAF1384413.1"/>
    <property type="molecule type" value="Genomic_DNA"/>
</dbReference>
<feature type="region of interest" description="Disordered" evidence="1">
    <location>
        <begin position="731"/>
        <end position="754"/>
    </location>
</feature>
<dbReference type="Proteomes" id="UP000465112">
    <property type="component" value="Chromosome 10"/>
</dbReference>
<feature type="compositionally biased region" description="Basic and acidic residues" evidence="1">
    <location>
        <begin position="93"/>
        <end position="105"/>
    </location>
</feature>
<dbReference type="Pfam" id="PF14923">
    <property type="entry name" value="CCDC142"/>
    <property type="match status" value="1"/>
</dbReference>
<evidence type="ECO:0000313" key="3">
    <source>
        <dbReference type="EMBL" id="KAF1384413.1"/>
    </source>
</evidence>
<dbReference type="InterPro" id="IPR026700">
    <property type="entry name" value="CCDC142"/>
</dbReference>
<reference evidence="3 4" key="1">
    <citation type="submission" date="2019-06" db="EMBL/GenBank/DDBJ databases">
        <title>A chromosome-scale genome assembly of the European perch, Perca fluviatilis.</title>
        <authorList>
            <person name="Roques C."/>
            <person name="Zahm M."/>
            <person name="Cabau C."/>
            <person name="Klopp C."/>
            <person name="Bouchez O."/>
            <person name="Donnadieu C."/>
            <person name="Kuhl H."/>
            <person name="Gislard M."/>
            <person name="Guendouz S."/>
            <person name="Journot L."/>
            <person name="Haffray P."/>
            <person name="Bestin A."/>
            <person name="Morvezen R."/>
            <person name="Feron R."/>
            <person name="Wen M."/>
            <person name="Jouanno E."/>
            <person name="Herpin A."/>
            <person name="Schartl M."/>
            <person name="Postlethwait J."/>
            <person name="Schaerlinger B."/>
            <person name="Chardard D."/>
            <person name="Lecocq T."/>
            <person name="Poncet C."/>
            <person name="Jaffrelo L."/>
            <person name="Lampietro C."/>
            <person name="Guiguen Y."/>
        </authorList>
    </citation>
    <scope>NUCLEOTIDE SEQUENCE [LARGE SCALE GENOMIC DNA]</scope>
    <source>
        <tissue evidence="3">Blood</tissue>
    </source>
</reference>